<keyword evidence="5 10" id="KW-0732">Signal</keyword>
<feature type="chain" id="PRO_5005112183" description="Endo-chitosanase" evidence="10">
    <location>
        <begin position="22"/>
        <end position="269"/>
    </location>
</feature>
<keyword evidence="7" id="KW-0119">Carbohydrate metabolism</keyword>
<proteinExistence type="inferred from homology"/>
<dbReference type="EMBL" id="KN834826">
    <property type="protein sequence ID" value="KIK53630.1"/>
    <property type="molecule type" value="Genomic_DNA"/>
</dbReference>
<evidence type="ECO:0000313" key="12">
    <source>
        <dbReference type="EMBL" id="KIK53630.1"/>
    </source>
</evidence>
<comment type="subcellular location">
    <subcellularLocation>
        <location evidence="2 10">Secreted</location>
    </subcellularLocation>
</comment>
<comment type="function">
    <text evidence="10">Chitosanase catalyzing the endo-type cleavage of chitosan, the deacylated form of chitin. Chitosanase may be crucial in the degradation of the deacetylated portion of chitin in the fungal cell wall.</text>
</comment>
<evidence type="ECO:0000256" key="11">
    <source>
        <dbReference type="SAM" id="MobiDB-lite"/>
    </source>
</evidence>
<organism evidence="12 13">
    <name type="scientific">Collybiopsis luxurians FD-317 M1</name>
    <dbReference type="NCBI Taxonomy" id="944289"/>
    <lineage>
        <taxon>Eukaryota</taxon>
        <taxon>Fungi</taxon>
        <taxon>Dikarya</taxon>
        <taxon>Basidiomycota</taxon>
        <taxon>Agaricomycotina</taxon>
        <taxon>Agaricomycetes</taxon>
        <taxon>Agaricomycetidae</taxon>
        <taxon>Agaricales</taxon>
        <taxon>Marasmiineae</taxon>
        <taxon>Omphalotaceae</taxon>
        <taxon>Collybiopsis</taxon>
        <taxon>Collybiopsis luxurians</taxon>
    </lineage>
</organism>
<evidence type="ECO:0000256" key="10">
    <source>
        <dbReference type="RuleBase" id="RU361208"/>
    </source>
</evidence>
<keyword evidence="6 10" id="KW-0378">Hydrolase</keyword>
<dbReference type="GO" id="GO:0000272">
    <property type="term" value="P:polysaccharide catabolic process"/>
    <property type="evidence" value="ECO:0007669"/>
    <property type="project" value="UniProtKB-KW"/>
</dbReference>
<dbReference type="PANTHER" id="PTHR42061:SF6">
    <property type="entry name" value="ENDO-CHITOSANASE"/>
    <property type="match status" value="1"/>
</dbReference>
<dbReference type="GO" id="GO:0016977">
    <property type="term" value="F:chitosanase activity"/>
    <property type="evidence" value="ECO:0007669"/>
    <property type="project" value="UniProtKB-EC"/>
</dbReference>
<evidence type="ECO:0000256" key="1">
    <source>
        <dbReference type="ARBA" id="ARBA00000405"/>
    </source>
</evidence>
<dbReference type="InterPro" id="IPR009939">
    <property type="entry name" value="Chitosanase_fungal"/>
</dbReference>
<evidence type="ECO:0000256" key="3">
    <source>
        <dbReference type="ARBA" id="ARBA00007799"/>
    </source>
</evidence>
<comment type="catalytic activity">
    <reaction evidence="1 10">
        <text>Endohydrolysis of beta-(1-&gt;4)-linkages between D-glucosamine residues in a partly acetylated chitosan.</text>
        <dbReference type="EC" id="3.2.1.132"/>
    </reaction>
</comment>
<feature type="signal peptide" evidence="10">
    <location>
        <begin position="1"/>
        <end position="21"/>
    </location>
</feature>
<dbReference type="EC" id="3.2.1.132" evidence="10"/>
<evidence type="ECO:0000256" key="7">
    <source>
        <dbReference type="ARBA" id="ARBA00023277"/>
    </source>
</evidence>
<protein>
    <recommendedName>
        <fullName evidence="10">Endo-chitosanase</fullName>
        <ecNumber evidence="10">3.2.1.132</ecNumber>
    </recommendedName>
</protein>
<dbReference type="Proteomes" id="UP000053593">
    <property type="component" value="Unassembled WGS sequence"/>
</dbReference>
<accession>A0A0D0AT68</accession>
<evidence type="ECO:0000256" key="5">
    <source>
        <dbReference type="ARBA" id="ARBA00022729"/>
    </source>
</evidence>
<evidence type="ECO:0000256" key="2">
    <source>
        <dbReference type="ARBA" id="ARBA00004613"/>
    </source>
</evidence>
<evidence type="ECO:0000256" key="8">
    <source>
        <dbReference type="ARBA" id="ARBA00023295"/>
    </source>
</evidence>
<evidence type="ECO:0000256" key="6">
    <source>
        <dbReference type="ARBA" id="ARBA00022801"/>
    </source>
</evidence>
<reference evidence="12 13" key="1">
    <citation type="submission" date="2014-04" db="EMBL/GenBank/DDBJ databases">
        <title>Evolutionary Origins and Diversification of the Mycorrhizal Mutualists.</title>
        <authorList>
            <consortium name="DOE Joint Genome Institute"/>
            <consortium name="Mycorrhizal Genomics Consortium"/>
            <person name="Kohler A."/>
            <person name="Kuo A."/>
            <person name="Nagy L.G."/>
            <person name="Floudas D."/>
            <person name="Copeland A."/>
            <person name="Barry K.W."/>
            <person name="Cichocki N."/>
            <person name="Veneault-Fourrey C."/>
            <person name="LaButti K."/>
            <person name="Lindquist E.A."/>
            <person name="Lipzen A."/>
            <person name="Lundell T."/>
            <person name="Morin E."/>
            <person name="Murat C."/>
            <person name="Riley R."/>
            <person name="Ohm R."/>
            <person name="Sun H."/>
            <person name="Tunlid A."/>
            <person name="Henrissat B."/>
            <person name="Grigoriev I.V."/>
            <person name="Hibbett D.S."/>
            <person name="Martin F."/>
        </authorList>
    </citation>
    <scope>NUCLEOTIDE SEQUENCE [LARGE SCALE GENOMIC DNA]</scope>
    <source>
        <strain evidence="12 13">FD-317 M1</strain>
    </source>
</reference>
<keyword evidence="8 10" id="KW-0326">Glycosidase</keyword>
<keyword evidence="4" id="KW-0964">Secreted</keyword>
<keyword evidence="9 10" id="KW-0624">Polysaccharide degradation</keyword>
<feature type="region of interest" description="Disordered" evidence="11">
    <location>
        <begin position="27"/>
        <end position="65"/>
    </location>
</feature>
<dbReference type="Pfam" id="PF07335">
    <property type="entry name" value="Glyco_hydro_75"/>
    <property type="match status" value="1"/>
</dbReference>
<evidence type="ECO:0000313" key="13">
    <source>
        <dbReference type="Proteomes" id="UP000053593"/>
    </source>
</evidence>
<name>A0A0D0AT68_9AGAR</name>
<sequence length="269" mass="28264">MFIHSFARFVSLLVIISLVLAAPIPKGHGGSGDRNSKKNQGNNSDSTSDSSSGSNSNSSASSSTSGASFAADPSIDVIAILKAVQAATSKPVSGGKFGTGHGKDTQIYQLDAEGSSGSVFVFTADMDVDCNGTDYQCKGNGDGQKETSYGALSAKRVPFYVIPQSFVDKEKIKGNSLGAIICNNKMYYAIMGDTNGDSPEVIGKASWLMAQTCLPNDAFLARYIGNADIFYSDISFASLIPSGIEEKSPTINLNVLKELGDKTMKAFKV</sequence>
<comment type="similarity">
    <text evidence="3 10">Belongs to the glycosyl hydrolase 75 family.</text>
</comment>
<dbReference type="PANTHER" id="PTHR42061">
    <property type="entry name" value="ENDO-CHITOSANASE"/>
    <property type="match status" value="1"/>
</dbReference>
<feature type="compositionally biased region" description="Low complexity" evidence="11">
    <location>
        <begin position="42"/>
        <end position="65"/>
    </location>
</feature>
<dbReference type="GO" id="GO:0005576">
    <property type="term" value="C:extracellular region"/>
    <property type="evidence" value="ECO:0007669"/>
    <property type="project" value="UniProtKB-SubCell"/>
</dbReference>
<evidence type="ECO:0000256" key="4">
    <source>
        <dbReference type="ARBA" id="ARBA00022525"/>
    </source>
</evidence>
<dbReference type="HOGENOM" id="CLU_041930_0_0_1"/>
<dbReference type="OrthoDB" id="4756206at2759"/>
<keyword evidence="13" id="KW-1185">Reference proteome</keyword>
<dbReference type="AlphaFoldDB" id="A0A0D0AT68"/>
<gene>
    <name evidence="12" type="ORF">GYMLUDRAFT_250215</name>
</gene>
<evidence type="ECO:0000256" key="9">
    <source>
        <dbReference type="ARBA" id="ARBA00023326"/>
    </source>
</evidence>